<keyword evidence="4" id="KW-1185">Reference proteome</keyword>
<feature type="domain" description="CoA carboxyltransferase C-terminal" evidence="2">
    <location>
        <begin position="257"/>
        <end position="497"/>
    </location>
</feature>
<keyword evidence="3" id="KW-0436">Ligase</keyword>
<feature type="domain" description="CoA carboxyltransferase N-terminal" evidence="1">
    <location>
        <begin position="1"/>
        <end position="253"/>
    </location>
</feature>
<evidence type="ECO:0000259" key="2">
    <source>
        <dbReference type="PROSITE" id="PS50989"/>
    </source>
</evidence>
<dbReference type="Proteomes" id="UP001339911">
    <property type="component" value="Unassembled WGS sequence"/>
</dbReference>
<protein>
    <submittedName>
        <fullName evidence="3">Acyl-CoA carboxylase subunit beta</fullName>
        <ecNumber evidence="3">6.-.-.-</ecNumber>
    </submittedName>
</protein>
<dbReference type="PANTHER" id="PTHR22855:SF13">
    <property type="entry name" value="METHYLCROTONOYL-COA CARBOXYLASE BETA CHAIN, MITOCHONDRIAL"/>
    <property type="match status" value="1"/>
</dbReference>
<dbReference type="EMBL" id="JAZGQL010000032">
    <property type="protein sequence ID" value="MEE6311156.1"/>
    <property type="molecule type" value="Genomic_DNA"/>
</dbReference>
<dbReference type="InterPro" id="IPR029045">
    <property type="entry name" value="ClpP/crotonase-like_dom_sf"/>
</dbReference>
<dbReference type="PROSITE" id="PS50989">
    <property type="entry name" value="COA_CT_CTER"/>
    <property type="match status" value="1"/>
</dbReference>
<gene>
    <name evidence="3" type="ORF">V1634_30425</name>
</gene>
<dbReference type="GO" id="GO:0016874">
    <property type="term" value="F:ligase activity"/>
    <property type="evidence" value="ECO:0007669"/>
    <property type="project" value="UniProtKB-KW"/>
</dbReference>
<dbReference type="RefSeq" id="WP_331211169.1">
    <property type="nucleotide sequence ID" value="NZ_JAZGQL010000032.1"/>
</dbReference>
<name>A0ABU7SMG6_9ACTN</name>
<dbReference type="PROSITE" id="PS50980">
    <property type="entry name" value="COA_CT_NTER"/>
    <property type="match status" value="1"/>
</dbReference>
<reference evidence="3 4" key="1">
    <citation type="submission" date="2024-01" db="EMBL/GenBank/DDBJ databases">
        <title>Genome insights into Plantactinospora veratri sp. nov.</title>
        <authorList>
            <person name="Wang L."/>
        </authorList>
    </citation>
    <scope>NUCLEOTIDE SEQUENCE [LARGE SCALE GENOMIC DNA]</scope>
    <source>
        <strain evidence="3 4">NEAU-FHS4</strain>
    </source>
</reference>
<accession>A0ABU7SMG6</accession>
<evidence type="ECO:0000313" key="4">
    <source>
        <dbReference type="Proteomes" id="UP001339911"/>
    </source>
</evidence>
<proteinExistence type="predicted"/>
<dbReference type="SUPFAM" id="SSF52096">
    <property type="entry name" value="ClpP/crotonase"/>
    <property type="match status" value="2"/>
</dbReference>
<evidence type="ECO:0000313" key="3">
    <source>
        <dbReference type="EMBL" id="MEE6311156.1"/>
    </source>
</evidence>
<comment type="caution">
    <text evidence="3">The sequence shown here is derived from an EMBL/GenBank/DDBJ whole genome shotgun (WGS) entry which is preliminary data.</text>
</comment>
<dbReference type="InterPro" id="IPR011762">
    <property type="entry name" value="COA_CT_N"/>
</dbReference>
<dbReference type="InterPro" id="IPR045190">
    <property type="entry name" value="MCCB/AccD1-like"/>
</dbReference>
<dbReference type="InterPro" id="IPR011763">
    <property type="entry name" value="COA_CT_C"/>
</dbReference>
<dbReference type="InterPro" id="IPR034733">
    <property type="entry name" value="AcCoA_carboxyl_beta"/>
</dbReference>
<dbReference type="Gene3D" id="3.90.226.10">
    <property type="entry name" value="2-enoyl-CoA Hydratase, Chain A, domain 1"/>
    <property type="match status" value="2"/>
</dbReference>
<organism evidence="3 4">
    <name type="scientific">Plantactinospora veratri</name>
    <dbReference type="NCBI Taxonomy" id="1436122"/>
    <lineage>
        <taxon>Bacteria</taxon>
        <taxon>Bacillati</taxon>
        <taxon>Actinomycetota</taxon>
        <taxon>Actinomycetes</taxon>
        <taxon>Micromonosporales</taxon>
        <taxon>Micromonosporaceae</taxon>
        <taxon>Plantactinospora</taxon>
    </lineage>
</organism>
<evidence type="ECO:0000259" key="1">
    <source>
        <dbReference type="PROSITE" id="PS50980"/>
    </source>
</evidence>
<dbReference type="Pfam" id="PF01039">
    <property type="entry name" value="Carboxyl_trans"/>
    <property type="match status" value="1"/>
</dbReference>
<dbReference type="PANTHER" id="PTHR22855">
    <property type="entry name" value="ACETYL, PROPIONYL, PYRUVATE, AND GLUTACONYL CARBOXYLASE-RELATED"/>
    <property type="match status" value="1"/>
</dbReference>
<dbReference type="EC" id="6.-.-.-" evidence="3"/>
<sequence length="510" mass="54402">MTLDDAALEQLGKRVRAGGAEKYHAANAAKGKLFARERIALLVDEGSFVEDGLYANALADGLPADGVVTGQASIDGRPVCLMANDSTVKAGSWGARTVEKIIRIIERAYANGQPMVYLVDSAGARITDQVDLFPGRRGAGKIFWNQVRASGSIPQVCALFGPSAAGGAYIPAFCDVVAMVDGNASMYLGSDRMVEMVTGEKTTLEEMGGARVHCAESGVGHFLCKTEADALDVVRRYLSYLPANWTQQPPAAPAVAASDKVDLAALVPASERQAFDMRRYVKGLLDADSFLEIQALWARELTIGFGRLDGQVVGVVANNSMFKGGVLFVDSADKATRFVQLCDAFNVPLLFLSDVPGFMVGTAVEKQGIIRHGAKMITAISEATVPKICVVVRKAYGAGLYAMAGPGFEPDATIALPTAKIAVMGAEAAVNAVYANKIAAIEDPDERAAFVAERRTAYEQDIDIVRLASELVVDAIVEPADLRTELVRRFAAAQHKDRSFSRRRHGVTPV</sequence>